<evidence type="ECO:0000256" key="1">
    <source>
        <dbReference type="SAM" id="Phobius"/>
    </source>
</evidence>
<reference evidence="2" key="1">
    <citation type="submission" date="2022-06" db="EMBL/GenBank/DDBJ databases">
        <title>Complete genome sequence of Streptomyces nigrescens HEK616.</title>
        <authorList>
            <person name="Asamizu S."/>
            <person name="Onaka H."/>
        </authorList>
    </citation>
    <scope>NUCLEOTIDE SEQUENCE</scope>
    <source>
        <strain evidence="2">HEK616</strain>
        <plasmid evidence="2">SNP1</plasmid>
    </source>
</reference>
<feature type="transmembrane region" description="Helical" evidence="1">
    <location>
        <begin position="84"/>
        <end position="101"/>
    </location>
</feature>
<evidence type="ECO:0008006" key="4">
    <source>
        <dbReference type="Google" id="ProtNLM"/>
    </source>
</evidence>
<feature type="transmembrane region" description="Helical" evidence="1">
    <location>
        <begin position="198"/>
        <end position="218"/>
    </location>
</feature>
<keyword evidence="1" id="KW-0472">Membrane</keyword>
<protein>
    <recommendedName>
        <fullName evidence="4">DUF998 domain-containing protein</fullName>
    </recommendedName>
</protein>
<dbReference type="InterPro" id="IPR009339">
    <property type="entry name" value="DUF998"/>
</dbReference>
<dbReference type="Pfam" id="PF06197">
    <property type="entry name" value="DUF998"/>
    <property type="match status" value="1"/>
</dbReference>
<feature type="transmembrane region" description="Helical" evidence="1">
    <location>
        <begin position="113"/>
        <end position="130"/>
    </location>
</feature>
<evidence type="ECO:0000313" key="2">
    <source>
        <dbReference type="EMBL" id="BDM74683.1"/>
    </source>
</evidence>
<dbReference type="EMBL" id="AP026074">
    <property type="protein sequence ID" value="BDM74683.1"/>
    <property type="molecule type" value="Genomic_DNA"/>
</dbReference>
<keyword evidence="1" id="KW-1133">Transmembrane helix</keyword>
<feature type="transmembrane region" description="Helical" evidence="1">
    <location>
        <begin position="21"/>
        <end position="38"/>
    </location>
</feature>
<dbReference type="Proteomes" id="UP001059597">
    <property type="component" value="Plasmid SNP1"/>
</dbReference>
<keyword evidence="3" id="KW-1185">Reference proteome</keyword>
<keyword evidence="1" id="KW-0812">Transmembrane</keyword>
<sequence length="241" mass="25505">MKTRSASHSEYRTSATARIGAAAWVVATVQFFVVQLVVEAGWRTPFSWAKNNISDLGNVGCRIWDDSRPRYVCSPLHGAMNASFAVHGVLLLAGILLAGACWGRGGISVGSRILLAVSAGGWVLVGLVPADVDENLHVGGALLIMGLGNLGLLLTGFSSRDSLFGRLRSITLSMAVAAVLATWMFFGQHDPGIGMGGLERIAACALDAWSLVMALAILRSRRSDNEGEVASLRSDRARRVG</sequence>
<evidence type="ECO:0000313" key="3">
    <source>
        <dbReference type="Proteomes" id="UP001059597"/>
    </source>
</evidence>
<name>A0ABM8A7J5_STRNI</name>
<organism evidence="2 3">
    <name type="scientific">Streptomyces nigrescens</name>
    <dbReference type="NCBI Taxonomy" id="1920"/>
    <lineage>
        <taxon>Bacteria</taxon>
        <taxon>Bacillati</taxon>
        <taxon>Actinomycetota</taxon>
        <taxon>Actinomycetes</taxon>
        <taxon>Kitasatosporales</taxon>
        <taxon>Streptomycetaceae</taxon>
        <taxon>Streptomyces</taxon>
    </lineage>
</organism>
<proteinExistence type="predicted"/>
<gene>
    <name evidence="2" type="ORF">HEK616_81700</name>
</gene>
<feature type="transmembrane region" description="Helical" evidence="1">
    <location>
        <begin position="136"/>
        <end position="157"/>
    </location>
</feature>
<keyword evidence="2" id="KW-0614">Plasmid</keyword>
<accession>A0ABM8A7J5</accession>
<geneLocation type="plasmid" evidence="2 3">
    <name>SNP1</name>
</geneLocation>
<feature type="transmembrane region" description="Helical" evidence="1">
    <location>
        <begin position="169"/>
        <end position="186"/>
    </location>
</feature>